<dbReference type="InterPro" id="IPR007848">
    <property type="entry name" value="Small_mtfrase_dom"/>
</dbReference>
<dbReference type="Proteomes" id="UP001224661">
    <property type="component" value="Unassembled WGS sequence"/>
</dbReference>
<evidence type="ECO:0000256" key="1">
    <source>
        <dbReference type="ARBA" id="ARBA00006149"/>
    </source>
</evidence>
<dbReference type="GO" id="GO:0008168">
    <property type="term" value="F:methyltransferase activity"/>
    <property type="evidence" value="ECO:0007669"/>
    <property type="project" value="UniProtKB-KW"/>
</dbReference>
<reference evidence="8 9" key="1">
    <citation type="submission" date="2023-05" db="EMBL/GenBank/DDBJ databases">
        <title>Draft genome sequence of Streptomyces sp. B-S-A8 isolated from a cave soil in Thailand.</title>
        <authorList>
            <person name="Chamroensaksri N."/>
            <person name="Muangham S."/>
        </authorList>
    </citation>
    <scope>NUCLEOTIDE SEQUENCE [LARGE SCALE GENOMIC DNA]</scope>
    <source>
        <strain evidence="8 9">B-S-A8</strain>
    </source>
</reference>
<protein>
    <submittedName>
        <fullName evidence="8">Methyltransferase</fullName>
    </submittedName>
</protein>
<dbReference type="GO" id="GO:0032259">
    <property type="term" value="P:methylation"/>
    <property type="evidence" value="ECO:0007669"/>
    <property type="project" value="UniProtKB-KW"/>
</dbReference>
<keyword evidence="3" id="KW-0808">Transferase</keyword>
<feature type="domain" description="Methyltransferase small" evidence="5">
    <location>
        <begin position="168"/>
        <end position="283"/>
    </location>
</feature>
<evidence type="ECO:0000259" key="7">
    <source>
        <dbReference type="Pfam" id="PF25004"/>
    </source>
</evidence>
<comment type="caution">
    <text evidence="8">The sequence shown here is derived from an EMBL/GenBank/DDBJ whole genome shotgun (WGS) entry which is preliminary data.</text>
</comment>
<feature type="domain" description="DUF7782" evidence="7">
    <location>
        <begin position="392"/>
        <end position="503"/>
    </location>
</feature>
<dbReference type="InterPro" id="IPR002052">
    <property type="entry name" value="DNA_methylase_N6_adenine_CS"/>
</dbReference>
<evidence type="ECO:0000313" key="9">
    <source>
        <dbReference type="Proteomes" id="UP001224661"/>
    </source>
</evidence>
<keyword evidence="4" id="KW-0949">S-adenosyl-L-methionine</keyword>
<comment type="similarity">
    <text evidence="1">Belongs to the eukaryotic/archaeal PrmC-related family.</text>
</comment>
<dbReference type="PANTHER" id="PTHR45875:SF1">
    <property type="entry name" value="METHYLTRANSFERASE N6AMT1"/>
    <property type="match status" value="1"/>
</dbReference>
<dbReference type="InterPro" id="IPR029063">
    <property type="entry name" value="SAM-dependent_MTases_sf"/>
</dbReference>
<name>A0ABT6RYV4_9ACTN</name>
<evidence type="ECO:0000259" key="6">
    <source>
        <dbReference type="Pfam" id="PF23186"/>
    </source>
</evidence>
<dbReference type="Gene3D" id="3.40.50.150">
    <property type="entry name" value="Vaccinia Virus protein VP39"/>
    <property type="match status" value="1"/>
</dbReference>
<feature type="domain" description="DUF7059" evidence="6">
    <location>
        <begin position="25"/>
        <end position="105"/>
    </location>
</feature>
<proteinExistence type="inferred from homology"/>
<dbReference type="Pfam" id="PF25004">
    <property type="entry name" value="DUF7782"/>
    <property type="match status" value="1"/>
</dbReference>
<sequence>MSTTTLPTTDRPEVADRLRKALLDADFTADGLLELLGAPAYAALARSETVPALRATREDGPPAALVRLFLLQQSVAHARVAAVLPVDDLLADGWLTQDGDQLRATVDVRPYGGPDGEDWFIVSDLGCAVGGAGGIGGGGRPADTAVVLGVGGASTTLAGITVRAPVSAALDLGAGSGIQALHAAQHATRVTATDLNPRALSFTRLTLALSGAAPAELKEGSLFAPVEHETYDLIVSNPPFVISPGARLTYRDGGMSGDDLCRSLVQEAGERLNEGGYAQFLANWQHVEGEDWQDRLRSWVPRGCDAWIVQREVQDITQYAELWLRDAGDHRQDPEAYATRYEAWLDEFEARKTKAVGFGWITLRKTGAETPSVTVEEWPHPVEQPLGDEVLAHFRRQDYLRDTDDAALLAGHFKLAEGVVQEQVGLPGAEDPEHVVLRSQRGMRRATQVDTVGAGFAGVCDGTLSAGRILDAIAQLVGEDPVLLRDRTPDQIRLLVEQGFLDPAELPG</sequence>
<dbReference type="InterPro" id="IPR052190">
    <property type="entry name" value="Euk-Arch_PrmC-MTase"/>
</dbReference>
<keyword evidence="9" id="KW-1185">Reference proteome</keyword>
<evidence type="ECO:0000256" key="3">
    <source>
        <dbReference type="ARBA" id="ARBA00022679"/>
    </source>
</evidence>
<organism evidence="8 9">
    <name type="scientific">Streptomyces solicavernae</name>
    <dbReference type="NCBI Taxonomy" id="3043614"/>
    <lineage>
        <taxon>Bacteria</taxon>
        <taxon>Bacillati</taxon>
        <taxon>Actinomycetota</taxon>
        <taxon>Actinomycetes</taxon>
        <taxon>Kitasatosporales</taxon>
        <taxon>Streptomycetaceae</taxon>
        <taxon>Streptomyces</taxon>
    </lineage>
</organism>
<dbReference type="PROSITE" id="PS00092">
    <property type="entry name" value="N6_MTASE"/>
    <property type="match status" value="1"/>
</dbReference>
<dbReference type="InterPro" id="IPR056684">
    <property type="entry name" value="DUF7782"/>
</dbReference>
<dbReference type="SUPFAM" id="SSF53335">
    <property type="entry name" value="S-adenosyl-L-methionine-dependent methyltransferases"/>
    <property type="match status" value="1"/>
</dbReference>
<dbReference type="CDD" id="cd02440">
    <property type="entry name" value="AdoMet_MTases"/>
    <property type="match status" value="1"/>
</dbReference>
<dbReference type="InterPro" id="IPR055487">
    <property type="entry name" value="DUF7059"/>
</dbReference>
<accession>A0ABT6RYV4</accession>
<dbReference type="Pfam" id="PF23186">
    <property type="entry name" value="DUF7059"/>
    <property type="match status" value="1"/>
</dbReference>
<keyword evidence="2 8" id="KW-0489">Methyltransferase</keyword>
<evidence type="ECO:0000256" key="4">
    <source>
        <dbReference type="ARBA" id="ARBA00022691"/>
    </source>
</evidence>
<gene>
    <name evidence="8" type="ORF">QIS99_26015</name>
</gene>
<dbReference type="Pfam" id="PF05175">
    <property type="entry name" value="MTS"/>
    <property type="match status" value="1"/>
</dbReference>
<evidence type="ECO:0000313" key="8">
    <source>
        <dbReference type="EMBL" id="MDI3389616.1"/>
    </source>
</evidence>
<dbReference type="EMBL" id="JASCIR010000030">
    <property type="protein sequence ID" value="MDI3389616.1"/>
    <property type="molecule type" value="Genomic_DNA"/>
</dbReference>
<evidence type="ECO:0000256" key="2">
    <source>
        <dbReference type="ARBA" id="ARBA00022603"/>
    </source>
</evidence>
<dbReference type="RefSeq" id="WP_282516084.1">
    <property type="nucleotide sequence ID" value="NZ_JASCIR010000030.1"/>
</dbReference>
<evidence type="ECO:0000259" key="5">
    <source>
        <dbReference type="Pfam" id="PF05175"/>
    </source>
</evidence>
<dbReference type="PANTHER" id="PTHR45875">
    <property type="entry name" value="METHYLTRANSFERASE N6AMT1"/>
    <property type="match status" value="1"/>
</dbReference>